<accession>A0A0K2GXZ2</accession>
<dbReference type="RefSeq" id="WP_082312995.1">
    <property type="nucleotide sequence ID" value="NZ_CP006841.1"/>
</dbReference>
<evidence type="ECO:0000313" key="4">
    <source>
        <dbReference type="Proteomes" id="UP000058446"/>
    </source>
</evidence>
<dbReference type="Pfam" id="PF01494">
    <property type="entry name" value="FAD_binding_3"/>
    <property type="match status" value="1"/>
</dbReference>
<dbReference type="STRING" id="1408189.CLAC_01695"/>
<proteinExistence type="predicted"/>
<dbReference type="PATRIC" id="fig|1408189.4.peg.338"/>
<dbReference type="GO" id="GO:0071949">
    <property type="term" value="F:FAD binding"/>
    <property type="evidence" value="ECO:0007669"/>
    <property type="project" value="InterPro"/>
</dbReference>
<dbReference type="PANTHER" id="PTHR42685:SF22">
    <property type="entry name" value="CONDITIONED MEDIUM FACTOR RECEPTOR 1"/>
    <property type="match status" value="1"/>
</dbReference>
<dbReference type="InterPro" id="IPR036188">
    <property type="entry name" value="FAD/NAD-bd_sf"/>
</dbReference>
<name>A0A0K2GXZ2_9CORY</name>
<feature type="region of interest" description="Disordered" evidence="1">
    <location>
        <begin position="1"/>
        <end position="22"/>
    </location>
</feature>
<dbReference type="PANTHER" id="PTHR42685">
    <property type="entry name" value="GERANYLGERANYL DIPHOSPHATE REDUCTASE"/>
    <property type="match status" value="1"/>
</dbReference>
<dbReference type="InterPro" id="IPR011777">
    <property type="entry name" value="Geranylgeranyl_Rdtase_fam"/>
</dbReference>
<sequence>MMSSPNECVPSPKPVARSSAHSSAQLPSSAEVVVVGAGPTGSAAAIHAARAGLDVVLLDSQVFPRDKTCGDGLTPRAIAELRRLGLADAILGRTRNRGLKLHGFGGSITALWPSGPFPSEGSAMPRTELDAFLLDAAREAGAKVFDGVPVVGVERGSISKAGAGAGVPGVTGVTVKPGDETSTHHIRTRWLLVADGVRSVVGKQLGRTWHRDSVFGVAARSYVDVRADASAGADDEWIHSHLELRGADGQTHPGYGWIFPLGDGRANLGCGALATASRPARANVKKLLRDYHGQVRGAWSMGEPEMVTSALLPMGGAVSNVAGSNWALLGDAACLVNPLNGEGIDYGMESARLAVELISAIGAGRDGLTHAWPALLQRHYGEGFSLARKLALTLTYPKFLPAVGPMTIGAPWGEPLMGVAARLMGNLVAEEDRDAVARLWKAAGRASLGFDGIAGRKPWA</sequence>
<gene>
    <name evidence="3" type="ORF">CLAC_01695</name>
</gene>
<evidence type="ECO:0000313" key="3">
    <source>
        <dbReference type="EMBL" id="ALA66660.1"/>
    </source>
</evidence>
<dbReference type="PRINTS" id="PR00420">
    <property type="entry name" value="RNGMNOXGNASE"/>
</dbReference>
<dbReference type="NCBIfam" id="TIGR02032">
    <property type="entry name" value="GG-red-SF"/>
    <property type="match status" value="1"/>
</dbReference>
<evidence type="ECO:0000259" key="2">
    <source>
        <dbReference type="Pfam" id="PF01494"/>
    </source>
</evidence>
<dbReference type="SUPFAM" id="SSF51905">
    <property type="entry name" value="FAD/NAD(P)-binding domain"/>
    <property type="match status" value="1"/>
</dbReference>
<feature type="domain" description="FAD-binding" evidence="2">
    <location>
        <begin position="30"/>
        <end position="361"/>
    </location>
</feature>
<dbReference type="InterPro" id="IPR002938">
    <property type="entry name" value="FAD-bd"/>
</dbReference>
<reference evidence="3 4" key="1">
    <citation type="submission" date="2013-10" db="EMBL/GenBank/DDBJ databases">
        <title>Complete genome sequence of Corynebacterium lactis DSM 45799(T), isolated from raw cow milk.</title>
        <authorList>
            <person name="Ruckert C."/>
            <person name="Albersmeier A."/>
            <person name="Lipski A."/>
            <person name="Kalinowski J."/>
        </authorList>
    </citation>
    <scope>NUCLEOTIDE SEQUENCE [LARGE SCALE GENOMIC DNA]</scope>
    <source>
        <strain evidence="3 4">RW2-5</strain>
    </source>
</reference>
<dbReference type="Gene3D" id="3.50.50.60">
    <property type="entry name" value="FAD/NAD(P)-binding domain"/>
    <property type="match status" value="1"/>
</dbReference>
<dbReference type="Proteomes" id="UP000058446">
    <property type="component" value="Chromosome"/>
</dbReference>
<evidence type="ECO:0000256" key="1">
    <source>
        <dbReference type="SAM" id="MobiDB-lite"/>
    </source>
</evidence>
<dbReference type="AlphaFoldDB" id="A0A0K2GXZ2"/>
<dbReference type="InterPro" id="IPR050407">
    <property type="entry name" value="Geranylgeranyl_reductase"/>
</dbReference>
<dbReference type="GO" id="GO:0016628">
    <property type="term" value="F:oxidoreductase activity, acting on the CH-CH group of donors, NAD or NADP as acceptor"/>
    <property type="evidence" value="ECO:0007669"/>
    <property type="project" value="InterPro"/>
</dbReference>
<organism evidence="3 4">
    <name type="scientific">Corynebacterium lactis RW2-5</name>
    <dbReference type="NCBI Taxonomy" id="1408189"/>
    <lineage>
        <taxon>Bacteria</taxon>
        <taxon>Bacillati</taxon>
        <taxon>Actinomycetota</taxon>
        <taxon>Actinomycetes</taxon>
        <taxon>Mycobacteriales</taxon>
        <taxon>Corynebacteriaceae</taxon>
        <taxon>Corynebacterium</taxon>
    </lineage>
</organism>
<dbReference type="EMBL" id="CP006841">
    <property type="protein sequence ID" value="ALA66660.1"/>
    <property type="molecule type" value="Genomic_DNA"/>
</dbReference>
<dbReference type="KEGG" id="clw:CLAC_01695"/>
<protein>
    <submittedName>
        <fullName evidence="3">FAD-linked oxidoreductase</fullName>
    </submittedName>
</protein>
<keyword evidence="4" id="KW-1185">Reference proteome</keyword>
<dbReference type="OrthoDB" id="9795712at2"/>